<evidence type="ECO:0000256" key="5">
    <source>
        <dbReference type="ARBA" id="ARBA00038446"/>
    </source>
</evidence>
<dbReference type="PANTHER" id="PTHR10644">
    <property type="entry name" value="DNA REPAIR/RNA PROCESSING CPSF FAMILY"/>
    <property type="match status" value="1"/>
</dbReference>
<dbReference type="Pfam" id="PF23726">
    <property type="entry name" value="Beta-prop_RSE1_2nd"/>
    <property type="match status" value="1"/>
</dbReference>
<proteinExistence type="inferred from homology"/>
<comment type="similarity">
    <text evidence="5">Belongs to the CPSF1 family.</text>
</comment>
<dbReference type="eggNOG" id="KOG1896">
    <property type="taxonomic scope" value="Eukaryota"/>
</dbReference>
<comment type="function">
    <text evidence="6">CPSF plays a key role in pre-mRNA 3'-end formation, recognizing the AAUAAA signal sequence and interacting with poly(A)polymerase and other factors to bring about cleavage and poly(A) addition. This subunit is involved in the RNA recognition step of the polyadenylation reaction.</text>
</comment>
<evidence type="ECO:0000256" key="8">
    <source>
        <dbReference type="SAM" id="MobiDB-lite"/>
    </source>
</evidence>
<dbReference type="STRING" id="29730.A0A0D2RRD1"/>
<evidence type="ECO:0000313" key="13">
    <source>
        <dbReference type="Proteomes" id="UP000032304"/>
    </source>
</evidence>
<dbReference type="Gene3D" id="2.130.10.10">
    <property type="entry name" value="YVTN repeat-like/Quinoprotein amine dehydrogenase"/>
    <property type="match status" value="2"/>
</dbReference>
<dbReference type="InterPro" id="IPR015943">
    <property type="entry name" value="WD40/YVTN_repeat-like_dom_sf"/>
</dbReference>
<keyword evidence="3" id="KW-0694">RNA-binding</keyword>
<feature type="region of interest" description="Disordered" evidence="8">
    <location>
        <begin position="817"/>
        <end position="840"/>
    </location>
</feature>
<organism evidence="12 13">
    <name type="scientific">Gossypium raimondii</name>
    <name type="common">Peruvian cotton</name>
    <name type="synonym">Gossypium klotzschianum subsp. raimondii</name>
    <dbReference type="NCBI Taxonomy" id="29730"/>
    <lineage>
        <taxon>Eukaryota</taxon>
        <taxon>Viridiplantae</taxon>
        <taxon>Streptophyta</taxon>
        <taxon>Embryophyta</taxon>
        <taxon>Tracheophyta</taxon>
        <taxon>Spermatophyta</taxon>
        <taxon>Magnoliopsida</taxon>
        <taxon>eudicotyledons</taxon>
        <taxon>Gunneridae</taxon>
        <taxon>Pentapetalae</taxon>
        <taxon>rosids</taxon>
        <taxon>malvids</taxon>
        <taxon>Malvales</taxon>
        <taxon>Malvaceae</taxon>
        <taxon>Malvoideae</taxon>
        <taxon>Gossypium</taxon>
    </lineage>
</organism>
<dbReference type="Pfam" id="PF03178">
    <property type="entry name" value="CPSF_A"/>
    <property type="match status" value="1"/>
</dbReference>
<dbReference type="GO" id="GO:0006397">
    <property type="term" value="P:mRNA processing"/>
    <property type="evidence" value="ECO:0007669"/>
    <property type="project" value="UniProtKB-KW"/>
</dbReference>
<evidence type="ECO:0000256" key="2">
    <source>
        <dbReference type="ARBA" id="ARBA00022664"/>
    </source>
</evidence>
<evidence type="ECO:0000256" key="6">
    <source>
        <dbReference type="ARBA" id="ARBA00055487"/>
    </source>
</evidence>
<dbReference type="GO" id="GO:0005634">
    <property type="term" value="C:nucleus"/>
    <property type="evidence" value="ECO:0007669"/>
    <property type="project" value="UniProtKB-SubCell"/>
</dbReference>
<dbReference type="InterPro" id="IPR004871">
    <property type="entry name" value="RSE1/DDB1/CPSF1_C"/>
</dbReference>
<dbReference type="InterPro" id="IPR018846">
    <property type="entry name" value="Beta-prop_RSE1/DDB1/CPSF1_1st"/>
</dbReference>
<feature type="domain" description="RSE1/DDB1/CPSF1 C-terminal" evidence="9">
    <location>
        <begin position="1089"/>
        <end position="1421"/>
    </location>
</feature>
<evidence type="ECO:0000256" key="4">
    <source>
        <dbReference type="ARBA" id="ARBA00023242"/>
    </source>
</evidence>
<evidence type="ECO:0000259" key="9">
    <source>
        <dbReference type="Pfam" id="PF03178"/>
    </source>
</evidence>
<evidence type="ECO:0000313" key="12">
    <source>
        <dbReference type="EMBL" id="KJB34434.1"/>
    </source>
</evidence>
<reference evidence="12 13" key="1">
    <citation type="journal article" date="2012" name="Nature">
        <title>Repeated polyploidization of Gossypium genomes and the evolution of spinnable cotton fibres.</title>
        <authorList>
            <person name="Paterson A.H."/>
            <person name="Wendel J.F."/>
            <person name="Gundlach H."/>
            <person name="Guo H."/>
            <person name="Jenkins J."/>
            <person name="Jin D."/>
            <person name="Llewellyn D."/>
            <person name="Showmaker K.C."/>
            <person name="Shu S."/>
            <person name="Udall J."/>
            <person name="Yoo M.J."/>
            <person name="Byers R."/>
            <person name="Chen W."/>
            <person name="Doron-Faigenboim A."/>
            <person name="Duke M.V."/>
            <person name="Gong L."/>
            <person name="Grimwood J."/>
            <person name="Grover C."/>
            <person name="Grupp K."/>
            <person name="Hu G."/>
            <person name="Lee T.H."/>
            <person name="Li J."/>
            <person name="Lin L."/>
            <person name="Liu T."/>
            <person name="Marler B.S."/>
            <person name="Page J.T."/>
            <person name="Roberts A.W."/>
            <person name="Romanel E."/>
            <person name="Sanders W.S."/>
            <person name="Szadkowski E."/>
            <person name="Tan X."/>
            <person name="Tang H."/>
            <person name="Xu C."/>
            <person name="Wang J."/>
            <person name="Wang Z."/>
            <person name="Zhang D."/>
            <person name="Zhang L."/>
            <person name="Ashrafi H."/>
            <person name="Bedon F."/>
            <person name="Bowers J.E."/>
            <person name="Brubaker C.L."/>
            <person name="Chee P.W."/>
            <person name="Das S."/>
            <person name="Gingle A.R."/>
            <person name="Haigler C.H."/>
            <person name="Harker D."/>
            <person name="Hoffmann L.V."/>
            <person name="Hovav R."/>
            <person name="Jones D.C."/>
            <person name="Lemke C."/>
            <person name="Mansoor S."/>
            <person name="ur Rahman M."/>
            <person name="Rainville L.N."/>
            <person name="Rambani A."/>
            <person name="Reddy U.K."/>
            <person name="Rong J.K."/>
            <person name="Saranga Y."/>
            <person name="Scheffler B.E."/>
            <person name="Scheffler J.A."/>
            <person name="Stelly D.M."/>
            <person name="Triplett B.A."/>
            <person name="Van Deynze A."/>
            <person name="Vaslin M.F."/>
            <person name="Waghmare V.N."/>
            <person name="Walford S.A."/>
            <person name="Wright R.J."/>
            <person name="Zaki E.A."/>
            <person name="Zhang T."/>
            <person name="Dennis E.S."/>
            <person name="Mayer K.F."/>
            <person name="Peterson D.G."/>
            <person name="Rokhsar D.S."/>
            <person name="Wang X."/>
            <person name="Schmutz J."/>
        </authorList>
    </citation>
    <scope>NUCLEOTIDE SEQUENCE [LARGE SCALE GENOMIC DNA]</scope>
</reference>
<feature type="domain" description="RSE1/DDB1/CPSF1 first beta-propeller" evidence="10">
    <location>
        <begin position="99"/>
        <end position="441"/>
    </location>
</feature>
<sequence>MSYAAYKMMHWPTGIENCASGFVTNCRADFTPQIPLNHTEDLESDWSSRRGIGPVPNLIVTAANVLELYVVRVQEEGTREARNSTEVKRGGIMDGVSAVSLELVCSYRLHGNVESMAVLSIGGGDVSRRRDSIILTFQDAKIAVLEFDDSTHSLQTSSMHCFEGPEWLHLKRGRESFARGPLVKADPQGRCSGVLVYGLQMIILKAAQAGSGFVGEDDAFGSGATVSARVESSYIINLRDLDMKHIKDFIFVHGYIEPVMVILHERELTWAGRVSWKHHTCMISALSISTTLKQHPLIWSAANLPHDAYKLLAVPSPIGGVLVISANMIHYHSQSATCALALNNYAASVDNSQELPRSSFNVELDAANATWLLNDVALLSAKTGELLLLTLVYDGRVVQRLDLSKSKASVLTSDITTIGNSLVFLGSRLGDSLLVQFSSGSGASTLPSGLKEEVGDIEGDVPLAKRLRRSSSDALQDAVGSEELSLYGSTPNNSESAQKAFLFAVRDSLINVGPLKDFSYGLRINADANATGIAKQSNYELVCCSGHGKNGALCVLRQSIRPEMITEVELTGCKGIWTVYHKSTRGHNADSSKLADDDDEYHAYLIISLEARTMVLETADLLTEVTESVDYYVQGRTIAAGNLFGRRRVIQVFERGARILDGSFMTQELSIPLPNSETSSGSDNSTVMSVSIADPYVLLRMTDGSILLLVGDPATCTVSINSPAAFEGSKKRVSACSLYHDKGPEPWLRKASSDAWLSTGIGESIDSADGGPHDQGDIYCVICYENGALEIFDVPNFNCVFSVEKFASGRAHLVDAYSQESSEGSEKPINKSSEELAGQSRKENVHNLKVVELAMQRWSGNHSRPFIFGILTDGTILCYHAYLFEGPDNASKVEGSASAQNSVGLSNVNASRLRNLRFIRVSLDAYTREETSNGTLSQRITIFKNISGYQGFFLSGLRPAWFMVFRQRLRIHPQICDGSIVAFTVLHNVNCNHGFIYVTSQGILKICQMPSTSNYDNYWPVQKIPLRGTPHQVTYFAERNLYPLIVSVPVHKPVNQVLSSLVDQEAGHQMDNLNLSSDELHRTYTVEEFEVRILEPEKSGGPWETKATIPMQSSENALTVRVVTLFNTTTKENETLLAIGTAYVQGEDVAARGRVLLFSIGRSTDNNQNLVSEVYSKELKGAISALASLQGHLLIASGPKIILHIWTGSELNGIAFYDAPPLYVVSLNIVKNFILLGDVHKSIYFLSWKEQGAQLSLLAKDFGSLDCFATEFLIDGSTLSLMVSDDQKNIQVFYYAPKMSESWRGQKLLSRAEFHVGARVTKFLRLQMLSTSGRTSATAGPDKTNRFALLFGTLDGSIGCIAPLDELTFRRLQSLQKKLVDAVPHVAGLNPRSFRHFRSNGKAHRPGPDSIVDCELLCHYEMLPLEEQLEIAHQIGTTRSQILSNLNDLTLGTSFL</sequence>
<gene>
    <name evidence="12" type="ORF">B456_006G065300</name>
</gene>
<keyword evidence="4" id="KW-0539">Nucleus</keyword>
<dbReference type="InterPro" id="IPR050358">
    <property type="entry name" value="RSE1/DDB1/CFT1"/>
</dbReference>
<dbReference type="Proteomes" id="UP000032304">
    <property type="component" value="Chromosome 6"/>
</dbReference>
<name>A0A0D2RRD1_GOSRA</name>
<protein>
    <recommendedName>
        <fullName evidence="7">Cleavage and polyadenylation specificity factor 160 kDa subunit</fullName>
    </recommendedName>
</protein>
<keyword evidence="13" id="KW-1185">Reference proteome</keyword>
<dbReference type="Pfam" id="PF10433">
    <property type="entry name" value="Beta-prop_RSE1_1st"/>
    <property type="match status" value="1"/>
</dbReference>
<dbReference type="FunFam" id="2.130.10.10:FF:000437">
    <property type="entry name" value="cleavage and polyadenylation specificity factor subunit 1"/>
    <property type="match status" value="1"/>
</dbReference>
<dbReference type="InterPro" id="IPR058543">
    <property type="entry name" value="Beta-prop_RSE1/DDB1/CPSF1_2nd"/>
</dbReference>
<dbReference type="OrthoDB" id="6109at2759"/>
<evidence type="ECO:0000256" key="3">
    <source>
        <dbReference type="ARBA" id="ARBA00022884"/>
    </source>
</evidence>
<feature type="compositionally biased region" description="Basic and acidic residues" evidence="8">
    <location>
        <begin position="824"/>
        <end position="840"/>
    </location>
</feature>
<dbReference type="GO" id="GO:0003723">
    <property type="term" value="F:RNA binding"/>
    <property type="evidence" value="ECO:0007669"/>
    <property type="project" value="UniProtKB-KW"/>
</dbReference>
<dbReference type="EMBL" id="CM001745">
    <property type="protein sequence ID" value="KJB34434.1"/>
    <property type="molecule type" value="Genomic_DNA"/>
</dbReference>
<comment type="subcellular location">
    <subcellularLocation>
        <location evidence="1">Nucleus</location>
    </subcellularLocation>
</comment>
<evidence type="ECO:0000259" key="10">
    <source>
        <dbReference type="Pfam" id="PF10433"/>
    </source>
</evidence>
<dbReference type="OMA" id="PMTKFKL"/>
<dbReference type="KEGG" id="gra:105798721"/>
<dbReference type="FunFam" id="2.130.10.10:FF:000402">
    <property type="entry name" value="Cleavage and polyadenylation specificity factor subunit 1"/>
    <property type="match status" value="1"/>
</dbReference>
<feature type="domain" description="RSE1/DDB1/CPSF1 second beta-propeller" evidence="11">
    <location>
        <begin position="562"/>
        <end position="1009"/>
    </location>
</feature>
<evidence type="ECO:0000256" key="1">
    <source>
        <dbReference type="ARBA" id="ARBA00004123"/>
    </source>
</evidence>
<evidence type="ECO:0000259" key="11">
    <source>
        <dbReference type="Pfam" id="PF23726"/>
    </source>
</evidence>
<accession>A0A0D2RRD1</accession>
<evidence type="ECO:0000256" key="7">
    <source>
        <dbReference type="ARBA" id="ARBA00075495"/>
    </source>
</evidence>
<keyword evidence="2" id="KW-0507">mRNA processing</keyword>
<dbReference type="Gramene" id="KJB34434">
    <property type="protein sequence ID" value="KJB34434"/>
    <property type="gene ID" value="B456_006G065300"/>
</dbReference>